<keyword evidence="6" id="KW-1185">Reference proteome</keyword>
<accession>A0A1M5SKD5</accession>
<dbReference type="RefSeq" id="WP_073072755.1">
    <property type="nucleotide sequence ID" value="NZ_FQXN01000003.1"/>
</dbReference>
<keyword evidence="3" id="KW-0028">Amino-acid biosynthesis</keyword>
<gene>
    <name evidence="3" type="primary">dapF</name>
    <name evidence="5" type="ORF">SAMN02745199_0925</name>
</gene>
<dbReference type="EMBL" id="FQXN01000003">
    <property type="protein sequence ID" value="SHH39006.1"/>
    <property type="molecule type" value="Genomic_DNA"/>
</dbReference>
<dbReference type="SUPFAM" id="SSF54506">
    <property type="entry name" value="Diaminopimelate epimerase-like"/>
    <property type="match status" value="2"/>
</dbReference>
<evidence type="ECO:0000313" key="5">
    <source>
        <dbReference type="EMBL" id="SHH39006.1"/>
    </source>
</evidence>
<feature type="binding site" evidence="3">
    <location>
        <begin position="181"/>
        <end position="182"/>
    </location>
    <ligand>
        <name>substrate</name>
    </ligand>
</feature>
<sequence length="237" mass="26473">MKVEKFTATGNTFLVCDIVNKGLSDEQKSEFVLKNSQNRDGVLFVEKKGNSYFMDYFNKDGKRAPFCGNGARTFLLYLKKTGYVKSEKVKFNTYAGEVSGILTENGVMIKMPEPTRPKQITVNDFNGYLLSVGVPHFVTFVKNVDEIDVLNIGKMIRIKLDANVNFVQIINKSTLKIRTFERGVENETLACGSGATASAYVFNTNNIKKITTLEKGGKLFVHFQEDGIYLEGGVENV</sequence>
<comment type="similarity">
    <text evidence="1 3">Belongs to the diaminopimelate epimerase family.</text>
</comment>
<proteinExistence type="inferred from homology"/>
<keyword evidence="3" id="KW-0963">Cytoplasm</keyword>
<dbReference type="Gene3D" id="3.10.310.10">
    <property type="entry name" value="Diaminopimelate Epimerase, Chain A, domain 1"/>
    <property type="match status" value="2"/>
</dbReference>
<dbReference type="PANTHER" id="PTHR31689">
    <property type="entry name" value="DIAMINOPIMELATE EPIMERASE, CHLOROPLASTIC"/>
    <property type="match status" value="1"/>
</dbReference>
<feature type="binding site" evidence="3">
    <location>
        <begin position="68"/>
        <end position="69"/>
    </location>
    <ligand>
        <name>substrate</name>
    </ligand>
</feature>
<name>A0A1M5SKD5_9BACT</name>
<dbReference type="OrthoDB" id="9805408at2"/>
<feature type="binding site" evidence="3">
    <location>
        <position position="163"/>
    </location>
    <ligand>
        <name>substrate</name>
    </ligand>
</feature>
<dbReference type="STRING" id="1123380.SAMN02745199_0925"/>
<comment type="subunit">
    <text evidence="3">Homodimer.</text>
</comment>
<protein>
    <recommendedName>
        <fullName evidence="3 4">Diaminopimelate epimerase</fullName>
        <shortName evidence="3">DAP epimerase</shortName>
        <ecNumber evidence="3 4">5.1.1.7</ecNumber>
    </recommendedName>
    <alternativeName>
        <fullName evidence="3">PLP-independent amino acid racemase</fullName>
    </alternativeName>
</protein>
<feature type="active site" description="Proton acceptor" evidence="3">
    <location>
        <position position="191"/>
    </location>
</feature>
<dbReference type="GO" id="GO:0005829">
    <property type="term" value="C:cytosol"/>
    <property type="evidence" value="ECO:0007669"/>
    <property type="project" value="TreeGrafter"/>
</dbReference>
<dbReference type="Proteomes" id="UP000242592">
    <property type="component" value="Unassembled WGS sequence"/>
</dbReference>
<reference evidence="6" key="1">
    <citation type="submission" date="2016-11" db="EMBL/GenBank/DDBJ databases">
        <authorList>
            <person name="Varghese N."/>
            <person name="Submissions S."/>
        </authorList>
    </citation>
    <scope>NUCLEOTIDE SEQUENCE [LARGE SCALE GENOMIC DNA]</scope>
    <source>
        <strain evidence="6">DSM 15807</strain>
    </source>
</reference>
<dbReference type="Pfam" id="PF01678">
    <property type="entry name" value="DAP_epimerase"/>
    <property type="match status" value="2"/>
</dbReference>
<comment type="caution">
    <text evidence="3">Lacks conserved residue(s) required for the propagation of feature annotation.</text>
</comment>
<feature type="site" description="Could be important to modulate the pK values of the two catalytic cysteine residues" evidence="3">
    <location>
        <position position="136"/>
    </location>
</feature>
<feature type="binding site" evidence="3">
    <location>
        <position position="58"/>
    </location>
    <ligand>
        <name>substrate</name>
    </ligand>
</feature>
<comment type="pathway">
    <text evidence="3">Amino-acid biosynthesis; L-lysine biosynthesis via DAP pathway; DL-2,6-diaminopimelate from LL-2,6-diaminopimelate: step 1/1.</text>
</comment>
<organism evidence="5 6">
    <name type="scientific">Thermosipho atlanticus DSM 15807</name>
    <dbReference type="NCBI Taxonomy" id="1123380"/>
    <lineage>
        <taxon>Bacteria</taxon>
        <taxon>Thermotogati</taxon>
        <taxon>Thermotogota</taxon>
        <taxon>Thermotogae</taxon>
        <taxon>Thermotogales</taxon>
        <taxon>Fervidobacteriaceae</taxon>
        <taxon>Thermosipho</taxon>
    </lineage>
</organism>
<evidence type="ECO:0000256" key="2">
    <source>
        <dbReference type="ARBA" id="ARBA00023235"/>
    </source>
</evidence>
<dbReference type="NCBIfam" id="TIGR00652">
    <property type="entry name" value="DapF"/>
    <property type="match status" value="1"/>
</dbReference>
<evidence type="ECO:0000313" key="6">
    <source>
        <dbReference type="Proteomes" id="UP000242592"/>
    </source>
</evidence>
<keyword evidence="2 3" id="KW-0413">Isomerase</keyword>
<dbReference type="HAMAP" id="MF_00197">
    <property type="entry name" value="DAP_epimerase"/>
    <property type="match status" value="1"/>
</dbReference>
<dbReference type="UniPathway" id="UPA00034">
    <property type="reaction ID" value="UER00025"/>
</dbReference>
<comment type="subcellular location">
    <subcellularLocation>
        <location evidence="3">Cytoplasm</location>
    </subcellularLocation>
</comment>
<dbReference type="InterPro" id="IPR001653">
    <property type="entry name" value="DAP_epimerase_DapF"/>
</dbReference>
<evidence type="ECO:0000256" key="4">
    <source>
        <dbReference type="NCBIfam" id="TIGR00652"/>
    </source>
</evidence>
<evidence type="ECO:0000256" key="1">
    <source>
        <dbReference type="ARBA" id="ARBA00010219"/>
    </source>
</evidence>
<feature type="active site" description="Proton donor" evidence="3">
    <location>
        <position position="67"/>
    </location>
</feature>
<feature type="binding site" evidence="3">
    <location>
        <begin position="192"/>
        <end position="193"/>
    </location>
    <ligand>
        <name>substrate</name>
    </ligand>
</feature>
<dbReference type="AlphaFoldDB" id="A0A1M5SKD5"/>
<comment type="function">
    <text evidence="3">Catalyzes the stereoinversion of LL-2,6-diaminopimelate (L,L-DAP) to meso-diaminopimelate (meso-DAP), a precursor of L-lysine and an essential component of the bacterial peptidoglycan.</text>
</comment>
<dbReference type="EC" id="5.1.1.7" evidence="3 4"/>
<dbReference type="PANTHER" id="PTHR31689:SF0">
    <property type="entry name" value="DIAMINOPIMELATE EPIMERASE"/>
    <property type="match status" value="1"/>
</dbReference>
<feature type="site" description="Could be important to modulate the pK values of the two catalytic cysteine residues" evidence="3">
    <location>
        <position position="181"/>
    </location>
</feature>
<keyword evidence="3" id="KW-0457">Lysine biosynthesis</keyword>
<dbReference type="GO" id="GO:0008837">
    <property type="term" value="F:diaminopimelate epimerase activity"/>
    <property type="evidence" value="ECO:0007669"/>
    <property type="project" value="UniProtKB-UniRule"/>
</dbReference>
<feature type="binding site" evidence="3">
    <location>
        <position position="11"/>
    </location>
    <ligand>
        <name>substrate</name>
    </ligand>
</feature>
<evidence type="ECO:0000256" key="3">
    <source>
        <dbReference type="HAMAP-Rule" id="MF_00197"/>
    </source>
</evidence>
<dbReference type="GO" id="GO:0009089">
    <property type="term" value="P:lysine biosynthetic process via diaminopimelate"/>
    <property type="evidence" value="ECO:0007669"/>
    <property type="project" value="UniProtKB-UniRule"/>
</dbReference>
<comment type="catalytic activity">
    <reaction evidence="3">
        <text>(2S,6S)-2,6-diaminopimelate = meso-2,6-diaminopimelate</text>
        <dbReference type="Rhea" id="RHEA:15393"/>
        <dbReference type="ChEBI" id="CHEBI:57609"/>
        <dbReference type="ChEBI" id="CHEBI:57791"/>
        <dbReference type="EC" id="5.1.1.7"/>
    </reaction>
</comment>